<gene>
    <name evidence="2" type="ORF">OHT53_01900</name>
</gene>
<evidence type="ECO:0000256" key="1">
    <source>
        <dbReference type="SAM" id="MobiDB-lite"/>
    </source>
</evidence>
<keyword evidence="3" id="KW-1185">Reference proteome</keyword>
<proteinExistence type="predicted"/>
<evidence type="ECO:0000313" key="3">
    <source>
        <dbReference type="Proteomes" id="UP001432071"/>
    </source>
</evidence>
<protein>
    <submittedName>
        <fullName evidence="2">Uncharacterized protein</fullName>
    </submittedName>
</protein>
<dbReference type="RefSeq" id="WP_328733840.1">
    <property type="nucleotide sequence ID" value="NZ_CP108038.1"/>
</dbReference>
<evidence type="ECO:0000313" key="2">
    <source>
        <dbReference type="EMBL" id="WUN84912.1"/>
    </source>
</evidence>
<sequence length="60" mass="6071">MNRSASAAERASKSAASANAPSKLHTLQLFTVTAGGISRVSVFQDADVFAAFGLAKTADG</sequence>
<dbReference type="GeneID" id="93759677"/>
<reference evidence="2" key="1">
    <citation type="submission" date="2022-10" db="EMBL/GenBank/DDBJ databases">
        <title>The complete genomes of actinobacterial strains from the NBC collection.</title>
        <authorList>
            <person name="Joergensen T.S."/>
            <person name="Alvarez Arevalo M."/>
            <person name="Sterndorff E.B."/>
            <person name="Faurdal D."/>
            <person name="Vuksanovic O."/>
            <person name="Mourched A.-S."/>
            <person name="Charusanti P."/>
            <person name="Shaw S."/>
            <person name="Blin K."/>
            <person name="Weber T."/>
        </authorList>
    </citation>
    <scope>NUCLEOTIDE SEQUENCE</scope>
    <source>
        <strain evidence="2">NBC_00302</strain>
    </source>
</reference>
<organism evidence="2 3">
    <name type="scientific">Streptomyces bobili</name>
    <dbReference type="NCBI Taxonomy" id="67280"/>
    <lineage>
        <taxon>Bacteria</taxon>
        <taxon>Bacillati</taxon>
        <taxon>Actinomycetota</taxon>
        <taxon>Actinomycetes</taxon>
        <taxon>Kitasatosporales</taxon>
        <taxon>Streptomycetaceae</taxon>
        <taxon>Streptomyces</taxon>
    </lineage>
</organism>
<name>A0ABZ1QQF1_9ACTN</name>
<feature type="region of interest" description="Disordered" evidence="1">
    <location>
        <begin position="1"/>
        <end position="20"/>
    </location>
</feature>
<accession>A0ABZ1QQF1</accession>
<dbReference type="EMBL" id="CP108038">
    <property type="protein sequence ID" value="WUN84912.1"/>
    <property type="molecule type" value="Genomic_DNA"/>
</dbReference>
<dbReference type="Proteomes" id="UP001432071">
    <property type="component" value="Chromosome"/>
</dbReference>